<dbReference type="GO" id="GO:0006144">
    <property type="term" value="P:purine nucleobase metabolic process"/>
    <property type="evidence" value="ECO:0007669"/>
    <property type="project" value="UniProtKB-KW"/>
</dbReference>
<feature type="domain" description="Oxo-4-hydroxy-4-carboxy-5-ureidoimidazoline decarboxylase" evidence="2">
    <location>
        <begin position="9"/>
        <end position="143"/>
    </location>
</feature>
<accession>A0AAV5A9R3</accession>
<gene>
    <name evidence="3" type="ORF">Clacol_005589</name>
</gene>
<protein>
    <recommendedName>
        <fullName evidence="2">Oxo-4-hydroxy-4-carboxy-5-ureidoimidazoline decarboxylase domain-containing protein</fullName>
    </recommendedName>
</protein>
<dbReference type="Pfam" id="PF09349">
    <property type="entry name" value="OHCU_decarbox"/>
    <property type="match status" value="1"/>
</dbReference>
<proteinExistence type="predicted"/>
<dbReference type="AlphaFoldDB" id="A0AAV5A9R3"/>
<evidence type="ECO:0000259" key="2">
    <source>
        <dbReference type="Pfam" id="PF09349"/>
    </source>
</evidence>
<organism evidence="3 4">
    <name type="scientific">Clathrus columnatus</name>
    <dbReference type="NCBI Taxonomy" id="1419009"/>
    <lineage>
        <taxon>Eukaryota</taxon>
        <taxon>Fungi</taxon>
        <taxon>Dikarya</taxon>
        <taxon>Basidiomycota</taxon>
        <taxon>Agaricomycotina</taxon>
        <taxon>Agaricomycetes</taxon>
        <taxon>Phallomycetidae</taxon>
        <taxon>Phallales</taxon>
        <taxon>Clathraceae</taxon>
        <taxon>Clathrus</taxon>
    </lineage>
</organism>
<keyword evidence="4" id="KW-1185">Reference proteome</keyword>
<sequence length="195" mass="21803">MSVLLTDTDDALSTLFEPSSVLRNKLVPEINQFKSNSSLADSRTTYTYIDLIELAMSLISQWDIQSKAQFIAAHPRIGEVKNLSAHSQKEQASIETPNDVLVRLGELNAFYEARYPGLRYITFVNGRSRTQIKEELQARLAIDHSWPGERSIDDALCDVTPIQAGSAEWIVELERAITDVGLIAKHRARAIMGCI</sequence>
<dbReference type="InterPro" id="IPR036778">
    <property type="entry name" value="OHCU_decarboxylase_sf"/>
</dbReference>
<dbReference type="EMBL" id="BPWL01000006">
    <property type="protein sequence ID" value="GJJ11357.1"/>
    <property type="molecule type" value="Genomic_DNA"/>
</dbReference>
<reference evidence="3" key="1">
    <citation type="submission" date="2021-10" db="EMBL/GenBank/DDBJ databases">
        <title>De novo Genome Assembly of Clathrus columnatus (Basidiomycota, Fungi) Using Illumina and Nanopore Sequence Data.</title>
        <authorList>
            <person name="Ogiso-Tanaka E."/>
            <person name="Itagaki H."/>
            <person name="Hosoya T."/>
            <person name="Hosaka K."/>
        </authorList>
    </citation>
    <scope>NUCLEOTIDE SEQUENCE</scope>
    <source>
        <strain evidence="3">MO-923</strain>
    </source>
</reference>
<evidence type="ECO:0000313" key="3">
    <source>
        <dbReference type="EMBL" id="GJJ11357.1"/>
    </source>
</evidence>
<evidence type="ECO:0000313" key="4">
    <source>
        <dbReference type="Proteomes" id="UP001050691"/>
    </source>
</evidence>
<keyword evidence="1" id="KW-0659">Purine metabolism</keyword>
<dbReference type="Gene3D" id="1.10.3330.10">
    <property type="entry name" value="Oxo-4-hydroxy-4-carboxy-5-ureidoimidazoline decarboxylase"/>
    <property type="match status" value="1"/>
</dbReference>
<dbReference type="PANTHER" id="PTHR37987:SF1">
    <property type="entry name" value="OXO-4-HYDROXY-4-CARBOXY-5-UREIDOIMIDAZOLINE DECARBOXYLASE DOMAIN-CONTAINING PROTEIN"/>
    <property type="match status" value="1"/>
</dbReference>
<dbReference type="Proteomes" id="UP001050691">
    <property type="component" value="Unassembled WGS sequence"/>
</dbReference>
<comment type="caution">
    <text evidence="3">The sequence shown here is derived from an EMBL/GenBank/DDBJ whole genome shotgun (WGS) entry which is preliminary data.</text>
</comment>
<dbReference type="PANTHER" id="PTHR37987">
    <property type="entry name" value="CHROMOSOME 9, WHOLE GENOME SHOTGUN SEQUENCE"/>
    <property type="match status" value="1"/>
</dbReference>
<dbReference type="InterPro" id="IPR018020">
    <property type="entry name" value="OHCU_decarboxylase"/>
</dbReference>
<dbReference type="SUPFAM" id="SSF158694">
    <property type="entry name" value="UraD-Like"/>
    <property type="match status" value="1"/>
</dbReference>
<name>A0AAV5A9R3_9AGAM</name>
<evidence type="ECO:0000256" key="1">
    <source>
        <dbReference type="ARBA" id="ARBA00022631"/>
    </source>
</evidence>